<dbReference type="InterPro" id="IPR045529">
    <property type="entry name" value="DUF6469"/>
</dbReference>
<sequence length="94" mass="10469">MLALRGVKEECKPYGSFFYDVKVDSWRNRSRGGKEPYKPKPGDIFILPDALPKPSDLILKDMEGRGVSASVTKVAENEDMANNSKVSNDDPTHL</sequence>
<organism evidence="3 4">
    <name type="scientific">Coptis chinensis</name>
    <dbReference type="NCBI Taxonomy" id="261450"/>
    <lineage>
        <taxon>Eukaryota</taxon>
        <taxon>Viridiplantae</taxon>
        <taxon>Streptophyta</taxon>
        <taxon>Embryophyta</taxon>
        <taxon>Tracheophyta</taxon>
        <taxon>Spermatophyta</taxon>
        <taxon>Magnoliopsida</taxon>
        <taxon>Ranunculales</taxon>
        <taxon>Ranunculaceae</taxon>
        <taxon>Coptidoideae</taxon>
        <taxon>Coptis</taxon>
    </lineage>
</organism>
<dbReference type="Proteomes" id="UP000631114">
    <property type="component" value="Unassembled WGS sequence"/>
</dbReference>
<proteinExistence type="predicted"/>
<keyword evidence="4" id="KW-1185">Reference proteome</keyword>
<dbReference type="EMBL" id="JADFTS010000003">
    <property type="protein sequence ID" value="KAF9612459.1"/>
    <property type="molecule type" value="Genomic_DNA"/>
</dbReference>
<feature type="region of interest" description="Disordered" evidence="1">
    <location>
        <begin position="75"/>
        <end position="94"/>
    </location>
</feature>
<reference evidence="3 4" key="1">
    <citation type="submission" date="2020-10" db="EMBL/GenBank/DDBJ databases">
        <title>The Coptis chinensis genome and diversification of protoberbering-type alkaloids.</title>
        <authorList>
            <person name="Wang B."/>
            <person name="Shu S."/>
            <person name="Song C."/>
            <person name="Liu Y."/>
        </authorList>
    </citation>
    <scope>NUCLEOTIDE SEQUENCE [LARGE SCALE GENOMIC DNA]</scope>
    <source>
        <strain evidence="3">HL-2020</strain>
        <tissue evidence="3">Leaf</tissue>
    </source>
</reference>
<accession>A0A835M3B2</accession>
<evidence type="ECO:0000313" key="3">
    <source>
        <dbReference type="EMBL" id="KAF9612459.1"/>
    </source>
</evidence>
<evidence type="ECO:0000313" key="4">
    <source>
        <dbReference type="Proteomes" id="UP000631114"/>
    </source>
</evidence>
<dbReference type="AlphaFoldDB" id="A0A835M3B2"/>
<gene>
    <name evidence="3" type="ORF">IFM89_000207</name>
</gene>
<comment type="caution">
    <text evidence="3">The sequence shown here is derived from an EMBL/GenBank/DDBJ whole genome shotgun (WGS) entry which is preliminary data.</text>
</comment>
<protein>
    <recommendedName>
        <fullName evidence="2">DUF6469 domain-containing protein</fullName>
    </recommendedName>
</protein>
<feature type="domain" description="DUF6469" evidence="2">
    <location>
        <begin position="9"/>
        <end position="85"/>
    </location>
</feature>
<dbReference type="OrthoDB" id="3156807at2759"/>
<name>A0A835M3B2_9MAGN</name>
<evidence type="ECO:0000256" key="1">
    <source>
        <dbReference type="SAM" id="MobiDB-lite"/>
    </source>
</evidence>
<evidence type="ECO:0000259" key="2">
    <source>
        <dbReference type="Pfam" id="PF20073"/>
    </source>
</evidence>
<dbReference type="Pfam" id="PF20073">
    <property type="entry name" value="DUF6469"/>
    <property type="match status" value="1"/>
</dbReference>